<dbReference type="AlphaFoldDB" id="A0A6A3URF6"/>
<dbReference type="EMBL" id="QXGA01000088">
    <property type="protein sequence ID" value="KAE9152882.1"/>
    <property type="molecule type" value="Genomic_DNA"/>
</dbReference>
<accession>A0A6A3URF6</accession>
<comment type="caution">
    <text evidence="1">The sequence shown here is derived from an EMBL/GenBank/DDBJ whole genome shotgun (WGS) entry which is preliminary data.</text>
</comment>
<organism evidence="1 2">
    <name type="scientific">Phytophthora fragariae</name>
    <dbReference type="NCBI Taxonomy" id="53985"/>
    <lineage>
        <taxon>Eukaryota</taxon>
        <taxon>Sar</taxon>
        <taxon>Stramenopiles</taxon>
        <taxon>Oomycota</taxon>
        <taxon>Peronosporomycetes</taxon>
        <taxon>Peronosporales</taxon>
        <taxon>Peronosporaceae</taxon>
        <taxon>Phytophthora</taxon>
    </lineage>
</organism>
<evidence type="ECO:0000313" key="1">
    <source>
        <dbReference type="EMBL" id="KAE9152882.1"/>
    </source>
</evidence>
<name>A0A6A3URF6_9STRA</name>
<dbReference type="Proteomes" id="UP000440732">
    <property type="component" value="Unassembled WGS sequence"/>
</dbReference>
<sequence length="97" mass="11275">MDTGQWYQRPLGDERVVARRREGLRTRAVKFSYGYYTENVIHNGLSYGQLGQKGYSLMRKNRRRVVPIHDGRHVAFDVELQIRVVVVPGTVERKADT</sequence>
<protein>
    <submittedName>
        <fullName evidence="1">Uncharacterized protein</fullName>
    </submittedName>
</protein>
<gene>
    <name evidence="1" type="ORF">PF006_g2924</name>
</gene>
<reference evidence="1 2" key="1">
    <citation type="submission" date="2018-08" db="EMBL/GenBank/DDBJ databases">
        <title>Genomic investigation of the strawberry pathogen Phytophthora fragariae indicates pathogenicity is determined by transcriptional variation in three key races.</title>
        <authorList>
            <person name="Adams T.M."/>
            <person name="Armitage A.D."/>
            <person name="Sobczyk M.K."/>
            <person name="Bates H.J."/>
            <person name="Dunwell J.M."/>
            <person name="Nellist C.F."/>
            <person name="Harrison R.J."/>
        </authorList>
    </citation>
    <scope>NUCLEOTIDE SEQUENCE [LARGE SCALE GENOMIC DNA]</scope>
    <source>
        <strain evidence="1 2">NOV-5</strain>
    </source>
</reference>
<proteinExistence type="predicted"/>
<evidence type="ECO:0000313" key="2">
    <source>
        <dbReference type="Proteomes" id="UP000440732"/>
    </source>
</evidence>